<proteinExistence type="predicted"/>
<dbReference type="OrthoDB" id="1716625at2759"/>
<evidence type="ECO:0000313" key="1">
    <source>
        <dbReference type="EMBL" id="URE03817.1"/>
    </source>
</evidence>
<sequence>MEDKAAASPCDLPTTVLGLRPSPASSSSMHRLLHVLVKSREACVASHGGRGSNGSSSNTVLNAAMATCDIHHVAEYMLLSLSVVDEDVPQILACLLGRFILTGPFTYRLWKKMYTTMVNL</sequence>
<name>A0A9E7K4R8_9LILI</name>
<dbReference type="Proteomes" id="UP001055439">
    <property type="component" value="Chromosome 5"/>
</dbReference>
<accession>A0A9E7K4R8</accession>
<protein>
    <submittedName>
        <fullName evidence="1">Dynamin family</fullName>
    </submittedName>
</protein>
<dbReference type="EMBL" id="CP097507">
    <property type="protein sequence ID" value="URE03817.1"/>
    <property type="molecule type" value="Genomic_DNA"/>
</dbReference>
<dbReference type="AlphaFoldDB" id="A0A9E7K4R8"/>
<gene>
    <name evidence="1" type="ORF">MUK42_19489</name>
</gene>
<evidence type="ECO:0000313" key="2">
    <source>
        <dbReference type="Proteomes" id="UP001055439"/>
    </source>
</evidence>
<organism evidence="1 2">
    <name type="scientific">Musa troglodytarum</name>
    <name type="common">fe'i banana</name>
    <dbReference type="NCBI Taxonomy" id="320322"/>
    <lineage>
        <taxon>Eukaryota</taxon>
        <taxon>Viridiplantae</taxon>
        <taxon>Streptophyta</taxon>
        <taxon>Embryophyta</taxon>
        <taxon>Tracheophyta</taxon>
        <taxon>Spermatophyta</taxon>
        <taxon>Magnoliopsida</taxon>
        <taxon>Liliopsida</taxon>
        <taxon>Zingiberales</taxon>
        <taxon>Musaceae</taxon>
        <taxon>Musa</taxon>
    </lineage>
</organism>
<reference evidence="1" key="1">
    <citation type="submission" date="2022-05" db="EMBL/GenBank/DDBJ databases">
        <title>The Musa troglodytarum L. genome provides insights into the mechanism of non-climacteric behaviour and enrichment of carotenoids.</title>
        <authorList>
            <person name="Wang J."/>
        </authorList>
    </citation>
    <scope>NUCLEOTIDE SEQUENCE</scope>
    <source>
        <tissue evidence="1">Leaf</tissue>
    </source>
</reference>
<keyword evidence="2" id="KW-1185">Reference proteome</keyword>